<dbReference type="HAMAP" id="MF_00326">
    <property type="entry name" value="Ribosomal_eL8"/>
    <property type="match status" value="1"/>
</dbReference>
<name>A0A133UPJ9_9EURY</name>
<dbReference type="NCBIfam" id="TIGR03677">
    <property type="entry name" value="eL8_ribo"/>
    <property type="match status" value="1"/>
</dbReference>
<dbReference type="GO" id="GO:0001682">
    <property type="term" value="P:tRNA 5'-leader removal"/>
    <property type="evidence" value="ECO:0007669"/>
    <property type="project" value="UniProtKB-UniRule"/>
</dbReference>
<evidence type="ECO:0000256" key="3">
    <source>
        <dbReference type="ARBA" id="ARBA00022490"/>
    </source>
</evidence>
<reference evidence="11 12" key="1">
    <citation type="journal article" date="2016" name="Sci. Rep.">
        <title>Metabolic traits of an uncultured archaeal lineage -MSBL1- from brine pools of the Red Sea.</title>
        <authorList>
            <person name="Mwirichia R."/>
            <person name="Alam I."/>
            <person name="Rashid M."/>
            <person name="Vinu M."/>
            <person name="Ba-Alawi W."/>
            <person name="Anthony Kamau A."/>
            <person name="Kamanda Ngugi D."/>
            <person name="Goker M."/>
            <person name="Klenk H.P."/>
            <person name="Bajic V."/>
            <person name="Stingl U."/>
        </authorList>
    </citation>
    <scope>NUCLEOTIDE SEQUENCE [LARGE SCALE GENOMIC DNA]</scope>
    <source>
        <strain evidence="11">SCGC-AAA259I14</strain>
    </source>
</reference>
<keyword evidence="7 9" id="KW-0689">Ribosomal protein</keyword>
<comment type="caution">
    <text evidence="11">The sequence shown here is derived from an EMBL/GenBank/DDBJ whole genome shotgun (WGS) entry which is preliminary data.</text>
</comment>
<dbReference type="FunFam" id="3.30.1330.30:FF:000020">
    <property type="entry name" value="50S ribosomal protein L7Ae"/>
    <property type="match status" value="1"/>
</dbReference>
<evidence type="ECO:0000313" key="11">
    <source>
        <dbReference type="EMBL" id="KXA96148.1"/>
    </source>
</evidence>
<keyword evidence="6 9" id="KW-0694">RNA-binding</keyword>
<feature type="domain" description="Ribosomal protein eL8/eL30/eS12/Gadd45" evidence="10">
    <location>
        <begin position="20"/>
        <end position="110"/>
    </location>
</feature>
<evidence type="ECO:0000256" key="4">
    <source>
        <dbReference type="ARBA" id="ARBA00022694"/>
    </source>
</evidence>
<evidence type="ECO:0000256" key="6">
    <source>
        <dbReference type="ARBA" id="ARBA00022884"/>
    </source>
</evidence>
<keyword evidence="8 9" id="KW-0687">Ribonucleoprotein</keyword>
<dbReference type="EMBL" id="LHXS01000086">
    <property type="protein sequence ID" value="KXA96148.1"/>
    <property type="molecule type" value="Genomic_DNA"/>
</dbReference>
<evidence type="ECO:0000259" key="10">
    <source>
        <dbReference type="Pfam" id="PF01248"/>
    </source>
</evidence>
<evidence type="ECO:0000256" key="7">
    <source>
        <dbReference type="ARBA" id="ARBA00022980"/>
    </source>
</evidence>
<comment type="subunit">
    <text evidence="9">Part of the 50S ribosomal subunit. Probably part of the RNase P complex.</text>
</comment>
<keyword evidence="5 9" id="KW-0699">rRNA-binding</keyword>
<keyword evidence="3 9" id="KW-0963">Cytoplasm</keyword>
<dbReference type="GO" id="GO:1990904">
    <property type="term" value="C:ribonucleoprotein complex"/>
    <property type="evidence" value="ECO:0007669"/>
    <property type="project" value="UniProtKB-KW"/>
</dbReference>
<evidence type="ECO:0000313" key="12">
    <source>
        <dbReference type="Proteomes" id="UP000070414"/>
    </source>
</evidence>
<gene>
    <name evidence="9 11" type="primary">rpl7ae</name>
    <name evidence="11" type="ORF">AKJ38_03805</name>
</gene>
<comment type="subcellular location">
    <subcellularLocation>
        <location evidence="1 9">Cytoplasm</location>
    </subcellularLocation>
</comment>
<comment type="similarity">
    <text evidence="2 9">Belongs to the eukaryotic ribosomal protein eL8 family.</text>
</comment>
<dbReference type="AlphaFoldDB" id="A0A133UPJ9"/>
<dbReference type="GO" id="GO:0019843">
    <property type="term" value="F:rRNA binding"/>
    <property type="evidence" value="ECO:0007669"/>
    <property type="project" value="UniProtKB-KW"/>
</dbReference>
<dbReference type="PATRIC" id="fig|1698268.3.peg.989"/>
<proteinExistence type="inferred from homology"/>
<organism evidence="11 12">
    <name type="scientific">candidate division MSBL1 archaeon SCGC-AAA259I14</name>
    <dbReference type="NCBI Taxonomy" id="1698268"/>
    <lineage>
        <taxon>Archaea</taxon>
        <taxon>Methanobacteriati</taxon>
        <taxon>Methanobacteriota</taxon>
        <taxon>candidate division MSBL1</taxon>
    </lineage>
</organism>
<dbReference type="InterPro" id="IPR018492">
    <property type="entry name" value="Ribosomal_eL8/Nhp2"/>
</dbReference>
<dbReference type="Gene3D" id="3.30.1330.30">
    <property type="match status" value="1"/>
</dbReference>
<dbReference type="Proteomes" id="UP000070414">
    <property type="component" value="Unassembled WGS sequence"/>
</dbReference>
<dbReference type="InterPro" id="IPR004038">
    <property type="entry name" value="Ribosomal_eL8/eL30/eS12/Gad45"/>
</dbReference>
<dbReference type="InterPro" id="IPR029064">
    <property type="entry name" value="Ribosomal_eL30-like_sf"/>
</dbReference>
<dbReference type="PANTHER" id="PTHR11843">
    <property type="entry name" value="40S RIBOSOMAL PROTEIN S12"/>
    <property type="match status" value="1"/>
</dbReference>
<evidence type="ECO:0000256" key="2">
    <source>
        <dbReference type="ARBA" id="ARBA00007337"/>
    </source>
</evidence>
<dbReference type="GO" id="GO:0003735">
    <property type="term" value="F:structural constituent of ribosome"/>
    <property type="evidence" value="ECO:0007669"/>
    <property type="project" value="InterPro"/>
</dbReference>
<comment type="function">
    <text evidence="9">Multifunctional RNA-binding protein that recognizes the K-turn motif in ribosomal RNA, the RNA component of RNase P, box H/ACA, box C/D and box C'/D' sRNAs.</text>
</comment>
<keyword evidence="12" id="KW-1185">Reference proteome</keyword>
<dbReference type="InterPro" id="IPR022481">
    <property type="entry name" value="Ribosomal_eL8_arc"/>
</dbReference>
<evidence type="ECO:0000256" key="5">
    <source>
        <dbReference type="ARBA" id="ARBA00022730"/>
    </source>
</evidence>
<dbReference type="PRINTS" id="PR00881">
    <property type="entry name" value="L7ARS6FAMILY"/>
</dbReference>
<dbReference type="GO" id="GO:0005840">
    <property type="term" value="C:ribosome"/>
    <property type="evidence" value="ECO:0007669"/>
    <property type="project" value="UniProtKB-KW"/>
</dbReference>
<evidence type="ECO:0000256" key="8">
    <source>
        <dbReference type="ARBA" id="ARBA00023274"/>
    </source>
</evidence>
<dbReference type="Pfam" id="PF01248">
    <property type="entry name" value="Ribosomal_L7Ae"/>
    <property type="match status" value="1"/>
</dbReference>
<accession>A0A133UPJ9</accession>
<protein>
    <recommendedName>
        <fullName evidence="9">Large ribosomal subunit protein eL8</fullName>
    </recommendedName>
</protein>
<evidence type="ECO:0000256" key="9">
    <source>
        <dbReference type="HAMAP-Rule" id="MF_00326"/>
    </source>
</evidence>
<sequence>MAENSIYVRFEVSRGLADRIFEIVEAARDTGKVKKGTNETIKAIERNNAKLVVMAEDVDPPEILAYVPPLCEEKDVPYGYVSDKRELGSAAGIDVQAASAAVIDPGEAKDELRSVIDELEEIKEEA</sequence>
<dbReference type="PRINTS" id="PR00884">
    <property type="entry name" value="RIBOSOMALHS6"/>
</dbReference>
<keyword evidence="4 9" id="KW-0819">tRNA processing</keyword>
<evidence type="ECO:0000256" key="1">
    <source>
        <dbReference type="ARBA" id="ARBA00004496"/>
    </source>
</evidence>
<dbReference type="GO" id="GO:0004526">
    <property type="term" value="F:ribonuclease P activity"/>
    <property type="evidence" value="ECO:0007669"/>
    <property type="project" value="UniProtKB-UniRule"/>
</dbReference>
<dbReference type="SUPFAM" id="SSF55315">
    <property type="entry name" value="L30e-like"/>
    <property type="match status" value="1"/>
</dbReference>
<dbReference type="GO" id="GO:0006412">
    <property type="term" value="P:translation"/>
    <property type="evidence" value="ECO:0007669"/>
    <property type="project" value="UniProtKB-UniRule"/>
</dbReference>
<dbReference type="GO" id="GO:0005737">
    <property type="term" value="C:cytoplasm"/>
    <property type="evidence" value="ECO:0007669"/>
    <property type="project" value="UniProtKB-SubCell"/>
</dbReference>